<dbReference type="SUPFAM" id="SSF52172">
    <property type="entry name" value="CheY-like"/>
    <property type="match status" value="1"/>
</dbReference>
<keyword evidence="10" id="KW-1185">Reference proteome</keyword>
<dbReference type="CDD" id="cd12915">
    <property type="entry name" value="PDC2_DGC_like"/>
    <property type="match status" value="1"/>
</dbReference>
<keyword evidence="6" id="KW-0472">Membrane</keyword>
<dbReference type="InterPro" id="IPR011006">
    <property type="entry name" value="CheY-like_superfamily"/>
</dbReference>
<dbReference type="Gene3D" id="3.30.565.10">
    <property type="entry name" value="Histidine kinase-like ATPase, C-terminal domain"/>
    <property type="match status" value="1"/>
</dbReference>
<evidence type="ECO:0000256" key="1">
    <source>
        <dbReference type="ARBA" id="ARBA00000085"/>
    </source>
</evidence>
<dbReference type="InterPro" id="IPR003594">
    <property type="entry name" value="HATPase_dom"/>
</dbReference>
<dbReference type="EMBL" id="VUOA01000056">
    <property type="protein sequence ID" value="KAA2233152.1"/>
    <property type="molecule type" value="Genomic_DNA"/>
</dbReference>
<dbReference type="Gene3D" id="3.30.450.20">
    <property type="entry name" value="PAS domain"/>
    <property type="match status" value="2"/>
</dbReference>
<dbReference type="Pfam" id="PF02518">
    <property type="entry name" value="HATPase_c"/>
    <property type="match status" value="1"/>
</dbReference>
<dbReference type="SUPFAM" id="SSF47384">
    <property type="entry name" value="Homodimeric domain of signal transducing histidine kinase"/>
    <property type="match status" value="1"/>
</dbReference>
<dbReference type="SUPFAM" id="SSF55874">
    <property type="entry name" value="ATPase domain of HSP90 chaperone/DNA topoisomerase II/histidine kinase"/>
    <property type="match status" value="1"/>
</dbReference>
<feature type="domain" description="Response regulatory" evidence="8">
    <location>
        <begin position="611"/>
        <end position="723"/>
    </location>
</feature>
<dbReference type="Pfam" id="PF00512">
    <property type="entry name" value="HisKA"/>
    <property type="match status" value="1"/>
</dbReference>
<dbReference type="PROSITE" id="PS50110">
    <property type="entry name" value="RESPONSE_REGULATORY"/>
    <property type="match status" value="1"/>
</dbReference>
<dbReference type="OrthoDB" id="9796100at2"/>
<evidence type="ECO:0000256" key="6">
    <source>
        <dbReference type="SAM" id="Phobius"/>
    </source>
</evidence>
<keyword evidence="3 4" id="KW-0597">Phosphoprotein</keyword>
<evidence type="ECO:0000259" key="8">
    <source>
        <dbReference type="PROSITE" id="PS50110"/>
    </source>
</evidence>
<dbReference type="InterPro" id="IPR003661">
    <property type="entry name" value="HisK_dim/P_dom"/>
</dbReference>
<dbReference type="InterPro" id="IPR036097">
    <property type="entry name" value="HisK_dim/P_sf"/>
</dbReference>
<dbReference type="PRINTS" id="PR00344">
    <property type="entry name" value="BCTRLSENSOR"/>
</dbReference>
<dbReference type="CDD" id="cd12914">
    <property type="entry name" value="PDC1_DGC_like"/>
    <property type="match status" value="1"/>
</dbReference>
<accession>A0A5B2V3P3</accession>
<reference evidence="9 10" key="2">
    <citation type="submission" date="2019-09" db="EMBL/GenBank/DDBJ databases">
        <authorList>
            <person name="Jin C."/>
        </authorList>
    </citation>
    <scope>NUCLEOTIDE SEQUENCE [LARGE SCALE GENOMIC DNA]</scope>
    <source>
        <strain evidence="9 10">BN140002</strain>
    </source>
</reference>
<evidence type="ECO:0000256" key="3">
    <source>
        <dbReference type="ARBA" id="ARBA00022553"/>
    </source>
</evidence>
<keyword evidence="6" id="KW-0812">Transmembrane</keyword>
<dbReference type="AlphaFoldDB" id="A0A5B2V3P3"/>
<reference evidence="9 10" key="1">
    <citation type="submission" date="2019-09" db="EMBL/GenBank/DDBJ databases">
        <title>Salinarimonas rosea gen. nov., sp. nov., a new member of the a-2 subgroup of the Proteobacteria.</title>
        <authorList>
            <person name="Liu J."/>
        </authorList>
    </citation>
    <scope>NUCLEOTIDE SEQUENCE [LARGE SCALE GENOMIC DNA]</scope>
    <source>
        <strain evidence="9 10">BN140002</strain>
    </source>
</reference>
<feature type="transmembrane region" description="Helical" evidence="6">
    <location>
        <begin position="45"/>
        <end position="69"/>
    </location>
</feature>
<dbReference type="PANTHER" id="PTHR43065:SF49">
    <property type="entry name" value="HISTIDINE KINASE"/>
    <property type="match status" value="1"/>
</dbReference>
<dbReference type="Gene3D" id="3.40.50.2300">
    <property type="match status" value="1"/>
</dbReference>
<feature type="domain" description="Histidine kinase" evidence="7">
    <location>
        <begin position="381"/>
        <end position="591"/>
    </location>
</feature>
<keyword evidence="6" id="KW-1133">Transmembrane helix</keyword>
<comment type="catalytic activity">
    <reaction evidence="1">
        <text>ATP + protein L-histidine = ADP + protein N-phospho-L-histidine.</text>
        <dbReference type="EC" id="2.7.13.3"/>
    </reaction>
</comment>
<dbReference type="Proteomes" id="UP000323142">
    <property type="component" value="Unassembled WGS sequence"/>
</dbReference>
<dbReference type="InterPro" id="IPR036890">
    <property type="entry name" value="HATPase_C_sf"/>
</dbReference>
<sequence>MIPLAHRSARNEYPGAGSAPVWRSRPAGSVMPDQKRALRPEHARAVGLMRLLLAATILVPMALFAYAAWFNHAAALRNAEDRLGRAVEVLQEHALRVFETVERSLAETDEIVRGLSDEDIRRDEARIGARLRQISESLRQIQSVWIFDADGRALVTSVVSPVPRTDVTDRGYYTAHVERDIGTYIDQVLVSRVTGNLFFNVSRRRHSPDGRFTGVTAAAVYPSAIKEFYARLAGSIADQFALVRADGEFLARYPSPDDRPVRLDANSVFARSIRTQPEGGTFDATSQVDRIERRFVYRKLPGYPVYVQAGISTATIRAEWLSALASQLAFGLPATLVLIGISWLALRRTRTLYEEAARREAAEGALQQAQRLEAVGQMTGGIAHDFNNLLMVVSGGVDRLRRDLVDPRQRRTLDMIGAAAKRAEGLTRQLLVFSRRQALAPQVVSLPDALSGMSDMLRSSLRGDIELVVDAPEDLWRVRVDPGEFEIAVLNLAMNARDAMPRGGRIEISARNQPGGTGDRVALTVSDTGAGIPPEVLPRIFEPFFTTKDVGKGTGLGLSQVYGFAQQSAGEITVESRPGRTTFRLVLPRCLETTEHAPVSKPITPSVGRGRALLVEDNSDVAEVSAGHLRDLGFEIDVVPDAGRALERLGSGSYVVMVSDVVMPGGVTGLDLAREVRARHPGLPILLVTGYSAVADEAVAEGFTLLRKPYDLQELAGALDGVLASAAHNEDALTGSPSQRTGTKG</sequence>
<feature type="region of interest" description="Disordered" evidence="5">
    <location>
        <begin position="1"/>
        <end position="35"/>
    </location>
</feature>
<dbReference type="PROSITE" id="PS50109">
    <property type="entry name" value="HIS_KIN"/>
    <property type="match status" value="1"/>
</dbReference>
<dbReference type="InterPro" id="IPR004358">
    <property type="entry name" value="Sig_transdc_His_kin-like_C"/>
</dbReference>
<dbReference type="SMART" id="SM00388">
    <property type="entry name" value="HisKA"/>
    <property type="match status" value="1"/>
</dbReference>
<dbReference type="Gene3D" id="1.10.287.130">
    <property type="match status" value="1"/>
</dbReference>
<dbReference type="SMART" id="SM00387">
    <property type="entry name" value="HATPase_c"/>
    <property type="match status" value="1"/>
</dbReference>
<evidence type="ECO:0000313" key="10">
    <source>
        <dbReference type="Proteomes" id="UP000323142"/>
    </source>
</evidence>
<name>A0A5B2V3P3_9HYPH</name>
<dbReference type="Pfam" id="PF00072">
    <property type="entry name" value="Response_reg"/>
    <property type="match status" value="1"/>
</dbReference>
<protein>
    <recommendedName>
        <fullName evidence="2">histidine kinase</fullName>
        <ecNumber evidence="2">2.7.13.3</ecNumber>
    </recommendedName>
</protein>
<evidence type="ECO:0000256" key="2">
    <source>
        <dbReference type="ARBA" id="ARBA00012438"/>
    </source>
</evidence>
<evidence type="ECO:0000256" key="5">
    <source>
        <dbReference type="SAM" id="MobiDB-lite"/>
    </source>
</evidence>
<organism evidence="9 10">
    <name type="scientific">Salinarimonas soli</name>
    <dbReference type="NCBI Taxonomy" id="1638099"/>
    <lineage>
        <taxon>Bacteria</taxon>
        <taxon>Pseudomonadati</taxon>
        <taxon>Pseudomonadota</taxon>
        <taxon>Alphaproteobacteria</taxon>
        <taxon>Hyphomicrobiales</taxon>
        <taxon>Salinarimonadaceae</taxon>
        <taxon>Salinarimonas</taxon>
    </lineage>
</organism>
<dbReference type="EC" id="2.7.13.3" evidence="2"/>
<evidence type="ECO:0000259" key="7">
    <source>
        <dbReference type="PROSITE" id="PS50109"/>
    </source>
</evidence>
<dbReference type="SMART" id="SM00448">
    <property type="entry name" value="REC"/>
    <property type="match status" value="1"/>
</dbReference>
<evidence type="ECO:0000256" key="4">
    <source>
        <dbReference type="PROSITE-ProRule" id="PRU00169"/>
    </source>
</evidence>
<comment type="caution">
    <text evidence="9">The sequence shown here is derived from an EMBL/GenBank/DDBJ whole genome shotgun (WGS) entry which is preliminary data.</text>
</comment>
<dbReference type="GO" id="GO:0000155">
    <property type="term" value="F:phosphorelay sensor kinase activity"/>
    <property type="evidence" value="ECO:0007669"/>
    <property type="project" value="InterPro"/>
</dbReference>
<dbReference type="InterPro" id="IPR005467">
    <property type="entry name" value="His_kinase_dom"/>
</dbReference>
<feature type="modified residue" description="4-aspartylphosphate" evidence="4">
    <location>
        <position position="660"/>
    </location>
</feature>
<dbReference type="PANTHER" id="PTHR43065">
    <property type="entry name" value="SENSOR HISTIDINE KINASE"/>
    <property type="match status" value="1"/>
</dbReference>
<proteinExistence type="predicted"/>
<dbReference type="CDD" id="cd00082">
    <property type="entry name" value="HisKA"/>
    <property type="match status" value="1"/>
</dbReference>
<dbReference type="InterPro" id="IPR001789">
    <property type="entry name" value="Sig_transdc_resp-reg_receiver"/>
</dbReference>
<gene>
    <name evidence="9" type="ORF">F0L46_24870</name>
</gene>
<evidence type="ECO:0000313" key="9">
    <source>
        <dbReference type="EMBL" id="KAA2233152.1"/>
    </source>
</evidence>